<dbReference type="OrthoDB" id="9786954at2"/>
<proteinExistence type="inferred from homology"/>
<organism evidence="11 12">
    <name type="scientific">Pirellula staleyi (strain ATCC 27377 / DSM 6068 / ICPB 4128)</name>
    <name type="common">Pirella staleyi</name>
    <dbReference type="NCBI Taxonomy" id="530564"/>
    <lineage>
        <taxon>Bacteria</taxon>
        <taxon>Pseudomonadati</taxon>
        <taxon>Planctomycetota</taxon>
        <taxon>Planctomycetia</taxon>
        <taxon>Pirellulales</taxon>
        <taxon>Pirellulaceae</taxon>
        <taxon>Pirellula</taxon>
    </lineage>
</organism>
<evidence type="ECO:0000256" key="2">
    <source>
        <dbReference type="ARBA" id="ARBA00004664"/>
    </source>
</evidence>
<feature type="domain" description="N-(5'phosphoribosyl) anthranilate isomerase (PRAI)" evidence="10">
    <location>
        <begin position="13"/>
        <end position="227"/>
    </location>
</feature>
<comment type="pathway">
    <text evidence="2 9">Amino-acid biosynthesis; L-tryptophan biosynthesis; L-tryptophan from chorismate: step 3/5.</text>
</comment>
<dbReference type="Pfam" id="PF00697">
    <property type="entry name" value="PRAI"/>
    <property type="match status" value="1"/>
</dbReference>
<evidence type="ECO:0000313" key="12">
    <source>
        <dbReference type="Proteomes" id="UP000001887"/>
    </source>
</evidence>
<gene>
    <name evidence="9" type="primary">trpF</name>
    <name evidence="11" type="ordered locus">Psta_2005</name>
</gene>
<dbReference type="AlphaFoldDB" id="D2R0T1"/>
<dbReference type="HOGENOM" id="CLU_076364_1_1_0"/>
<protein>
    <recommendedName>
        <fullName evidence="4 9">N-(5'-phosphoribosyl)anthranilate isomerase</fullName>
        <shortName evidence="9">PRAI</shortName>
        <ecNumber evidence="3 9">5.3.1.24</ecNumber>
    </recommendedName>
</protein>
<dbReference type="KEGG" id="psl:Psta_2005"/>
<keyword evidence="5 9" id="KW-0028">Amino-acid biosynthesis</keyword>
<evidence type="ECO:0000256" key="9">
    <source>
        <dbReference type="HAMAP-Rule" id="MF_00135"/>
    </source>
</evidence>
<dbReference type="Proteomes" id="UP000001887">
    <property type="component" value="Chromosome"/>
</dbReference>
<dbReference type="UniPathway" id="UPA00035">
    <property type="reaction ID" value="UER00042"/>
</dbReference>
<dbReference type="PANTHER" id="PTHR42894">
    <property type="entry name" value="N-(5'-PHOSPHORIBOSYL)ANTHRANILATE ISOMERASE"/>
    <property type="match status" value="1"/>
</dbReference>
<dbReference type="HAMAP" id="MF_00135">
    <property type="entry name" value="PRAI"/>
    <property type="match status" value="1"/>
</dbReference>
<dbReference type="Gene3D" id="3.20.20.70">
    <property type="entry name" value="Aldolase class I"/>
    <property type="match status" value="1"/>
</dbReference>
<evidence type="ECO:0000256" key="5">
    <source>
        <dbReference type="ARBA" id="ARBA00022605"/>
    </source>
</evidence>
<comment type="catalytic activity">
    <reaction evidence="1 9">
        <text>N-(5-phospho-beta-D-ribosyl)anthranilate = 1-(2-carboxyphenylamino)-1-deoxy-D-ribulose 5-phosphate</text>
        <dbReference type="Rhea" id="RHEA:21540"/>
        <dbReference type="ChEBI" id="CHEBI:18277"/>
        <dbReference type="ChEBI" id="CHEBI:58613"/>
        <dbReference type="EC" id="5.3.1.24"/>
    </reaction>
</comment>
<dbReference type="InterPro" id="IPR044643">
    <property type="entry name" value="TrpF_fam"/>
</dbReference>
<comment type="similarity">
    <text evidence="9">Belongs to the TrpF family.</text>
</comment>
<dbReference type="InterPro" id="IPR011060">
    <property type="entry name" value="RibuloseP-bd_barrel"/>
</dbReference>
<evidence type="ECO:0000259" key="10">
    <source>
        <dbReference type="Pfam" id="PF00697"/>
    </source>
</evidence>
<evidence type="ECO:0000256" key="7">
    <source>
        <dbReference type="ARBA" id="ARBA00023141"/>
    </source>
</evidence>
<accession>D2R0T1</accession>
<name>D2R0T1_PIRSD</name>
<keyword evidence="7 9" id="KW-0057">Aromatic amino acid biosynthesis</keyword>
<evidence type="ECO:0000256" key="3">
    <source>
        <dbReference type="ARBA" id="ARBA00012572"/>
    </source>
</evidence>
<keyword evidence="6 9" id="KW-0822">Tryptophan biosynthesis</keyword>
<dbReference type="eggNOG" id="COG0135">
    <property type="taxonomic scope" value="Bacteria"/>
</dbReference>
<dbReference type="InterPro" id="IPR013785">
    <property type="entry name" value="Aldolase_TIM"/>
</dbReference>
<dbReference type="EC" id="5.3.1.24" evidence="3 9"/>
<dbReference type="STRING" id="530564.Psta_2005"/>
<dbReference type="EMBL" id="CP001848">
    <property type="protein sequence ID" value="ADB16679.1"/>
    <property type="molecule type" value="Genomic_DNA"/>
</dbReference>
<evidence type="ECO:0000256" key="4">
    <source>
        <dbReference type="ARBA" id="ARBA00022272"/>
    </source>
</evidence>
<dbReference type="InterPro" id="IPR001240">
    <property type="entry name" value="PRAI_dom"/>
</dbReference>
<dbReference type="PANTHER" id="PTHR42894:SF1">
    <property type="entry name" value="N-(5'-PHOSPHORIBOSYL)ANTHRANILATE ISOMERASE"/>
    <property type="match status" value="1"/>
</dbReference>
<dbReference type="GO" id="GO:0004640">
    <property type="term" value="F:phosphoribosylanthranilate isomerase activity"/>
    <property type="evidence" value="ECO:0007669"/>
    <property type="project" value="UniProtKB-UniRule"/>
</dbReference>
<reference evidence="11 12" key="1">
    <citation type="journal article" date="2009" name="Stand. Genomic Sci.">
        <title>Complete genome sequence of Pirellula staleyi type strain (ATCC 27377).</title>
        <authorList>
            <person name="Clum A."/>
            <person name="Tindall B.J."/>
            <person name="Sikorski J."/>
            <person name="Ivanova N."/>
            <person name="Mavrommatis K."/>
            <person name="Lucas S."/>
            <person name="Glavina del Rio T."/>
            <person name="Nolan M."/>
            <person name="Chen F."/>
            <person name="Tice H."/>
            <person name="Pitluck S."/>
            <person name="Cheng J.F."/>
            <person name="Chertkov O."/>
            <person name="Brettin T."/>
            <person name="Han C."/>
            <person name="Detter J.C."/>
            <person name="Kuske C."/>
            <person name="Bruce D."/>
            <person name="Goodwin L."/>
            <person name="Ovchinikova G."/>
            <person name="Pati A."/>
            <person name="Mikhailova N."/>
            <person name="Chen A."/>
            <person name="Palaniappan K."/>
            <person name="Land M."/>
            <person name="Hauser L."/>
            <person name="Chang Y.J."/>
            <person name="Jeffries C.D."/>
            <person name="Chain P."/>
            <person name="Rohde M."/>
            <person name="Goker M."/>
            <person name="Bristow J."/>
            <person name="Eisen J.A."/>
            <person name="Markowitz V."/>
            <person name="Hugenholtz P."/>
            <person name="Kyrpides N.C."/>
            <person name="Klenk H.P."/>
            <person name="Lapidus A."/>
        </authorList>
    </citation>
    <scope>NUCLEOTIDE SEQUENCE [LARGE SCALE GENOMIC DNA]</scope>
    <source>
        <strain evidence="12">ATCC 27377 / DSM 6068 / ICPB 4128</strain>
    </source>
</reference>
<evidence type="ECO:0000256" key="8">
    <source>
        <dbReference type="ARBA" id="ARBA00023235"/>
    </source>
</evidence>
<dbReference type="CDD" id="cd00405">
    <property type="entry name" value="PRAI"/>
    <property type="match status" value="1"/>
</dbReference>
<evidence type="ECO:0000256" key="6">
    <source>
        <dbReference type="ARBA" id="ARBA00022822"/>
    </source>
</evidence>
<dbReference type="GO" id="GO:0000162">
    <property type="term" value="P:L-tryptophan biosynthetic process"/>
    <property type="evidence" value="ECO:0007669"/>
    <property type="project" value="UniProtKB-UniRule"/>
</dbReference>
<evidence type="ECO:0000313" key="11">
    <source>
        <dbReference type="EMBL" id="ADB16679.1"/>
    </source>
</evidence>
<sequence length="238" mass="25655">MNRPPSASPPFAVKICGITRVDDAVAAIEAGVDAIGLNFYGKSKRYIPLDAARQLVTESMARSARRVLWTGVFVNASVDEIAEHVQRVPLDIVQLHGDEPPEMVRLVRERVGSTVRVLRAVRVSQKSLAEVADYLEVARRANSEPDAVLVDAHATEEYGGTGKQLDWTSVHRDLAILGSMPLILAGGLTPENVGVAIATSGVQSVDTASGVEEAPGVKNHEKMRHFLSESRRAFALQG</sequence>
<keyword evidence="12" id="KW-1185">Reference proteome</keyword>
<evidence type="ECO:0000256" key="1">
    <source>
        <dbReference type="ARBA" id="ARBA00001164"/>
    </source>
</evidence>
<keyword evidence="8 9" id="KW-0413">Isomerase</keyword>
<dbReference type="SUPFAM" id="SSF51366">
    <property type="entry name" value="Ribulose-phoshate binding barrel"/>
    <property type="match status" value="1"/>
</dbReference>